<accession>A0A2P5EQT9</accession>
<gene>
    <name evidence="1" type="ORF">TorRG33x02_162680</name>
</gene>
<protein>
    <submittedName>
        <fullName evidence="1">Uncharacterized protein</fullName>
    </submittedName>
</protein>
<proteinExistence type="predicted"/>
<dbReference type="EMBL" id="JXTC01000111">
    <property type="protein sequence ID" value="PON87889.1"/>
    <property type="molecule type" value="Genomic_DNA"/>
</dbReference>
<sequence length="194" mass="20797">MHKKTLVQQHFLLNHTTATLNSSTSSFSLLRSRSTLNLLHSQLQPAASPSSQLSHSSFSAVSLGQTQLGAPLYSHRLDSRPPVRSLTCLLTRLLSLAHLPSHSLAHLCTSALRPSPTLVVSLGQIQTQLTELSFSLAHSPGVSLAHPSSRSLTSSAPLVASLAQSLSGTLSRRLSRTELQLTQSLSRWSSSSHP</sequence>
<name>A0A2P5EQT9_TREOI</name>
<keyword evidence="2" id="KW-1185">Reference proteome</keyword>
<evidence type="ECO:0000313" key="2">
    <source>
        <dbReference type="Proteomes" id="UP000237000"/>
    </source>
</evidence>
<evidence type="ECO:0000313" key="1">
    <source>
        <dbReference type="EMBL" id="PON87889.1"/>
    </source>
</evidence>
<dbReference type="Proteomes" id="UP000237000">
    <property type="component" value="Unassembled WGS sequence"/>
</dbReference>
<reference evidence="2" key="1">
    <citation type="submission" date="2016-06" db="EMBL/GenBank/DDBJ databases">
        <title>Parallel loss of symbiosis genes in relatives of nitrogen-fixing non-legume Parasponia.</title>
        <authorList>
            <person name="Van Velzen R."/>
            <person name="Holmer R."/>
            <person name="Bu F."/>
            <person name="Rutten L."/>
            <person name="Van Zeijl A."/>
            <person name="Liu W."/>
            <person name="Santuari L."/>
            <person name="Cao Q."/>
            <person name="Sharma T."/>
            <person name="Shen D."/>
            <person name="Roswanjaya Y."/>
            <person name="Wardhani T."/>
            <person name="Kalhor M.S."/>
            <person name="Jansen J."/>
            <person name="Van den Hoogen J."/>
            <person name="Gungor B."/>
            <person name="Hartog M."/>
            <person name="Hontelez J."/>
            <person name="Verver J."/>
            <person name="Yang W.-C."/>
            <person name="Schijlen E."/>
            <person name="Repin R."/>
            <person name="Schilthuizen M."/>
            <person name="Schranz E."/>
            <person name="Heidstra R."/>
            <person name="Miyata K."/>
            <person name="Fedorova E."/>
            <person name="Kohlen W."/>
            <person name="Bisseling T."/>
            <person name="Smit S."/>
            <person name="Geurts R."/>
        </authorList>
    </citation>
    <scope>NUCLEOTIDE SEQUENCE [LARGE SCALE GENOMIC DNA]</scope>
    <source>
        <strain evidence="2">cv. RG33-2</strain>
    </source>
</reference>
<comment type="caution">
    <text evidence="1">The sequence shown here is derived from an EMBL/GenBank/DDBJ whole genome shotgun (WGS) entry which is preliminary data.</text>
</comment>
<organism evidence="1 2">
    <name type="scientific">Trema orientale</name>
    <name type="common">Charcoal tree</name>
    <name type="synonym">Celtis orientalis</name>
    <dbReference type="NCBI Taxonomy" id="63057"/>
    <lineage>
        <taxon>Eukaryota</taxon>
        <taxon>Viridiplantae</taxon>
        <taxon>Streptophyta</taxon>
        <taxon>Embryophyta</taxon>
        <taxon>Tracheophyta</taxon>
        <taxon>Spermatophyta</taxon>
        <taxon>Magnoliopsida</taxon>
        <taxon>eudicotyledons</taxon>
        <taxon>Gunneridae</taxon>
        <taxon>Pentapetalae</taxon>
        <taxon>rosids</taxon>
        <taxon>fabids</taxon>
        <taxon>Rosales</taxon>
        <taxon>Cannabaceae</taxon>
        <taxon>Trema</taxon>
    </lineage>
</organism>
<dbReference type="InParanoid" id="A0A2P5EQT9"/>
<dbReference type="AlphaFoldDB" id="A0A2P5EQT9"/>